<evidence type="ECO:0000313" key="8">
    <source>
        <dbReference type="Proteomes" id="UP001141806"/>
    </source>
</evidence>
<accession>A0A9Q0K344</accession>
<keyword evidence="2" id="KW-0805">Transcription regulation</keyword>
<comment type="caution">
    <text evidence="7">The sequence shown here is derived from an EMBL/GenBank/DDBJ whole genome shotgun (WGS) entry which is preliminary data.</text>
</comment>
<dbReference type="PROSITE" id="PS50863">
    <property type="entry name" value="B3"/>
    <property type="match status" value="2"/>
</dbReference>
<evidence type="ECO:0000256" key="3">
    <source>
        <dbReference type="ARBA" id="ARBA00023125"/>
    </source>
</evidence>
<sequence>MGHECRECKKWREHWYWNHLEHTQIRFSRLLTAGFDQQLVVPRKIVSIFRKHLVNIVTLKSLSGKTWTIGVEKRDEELFFQQGWADFVRGHSLNEGDILTFQYEGDSTFAVSMFDSMTGYEKVGYCGLPSNWETGQTNIHLDSMNNTSDDIISLESEPSETESEDYNPSRKKARFADSRSNRCLRSTRLSNYTKDKEKAHQLALAFQSTKPSFIVTMVPTSVSKRFFMTIPKKFVEEHIPRSLKEVVLRVPPGVKKWKVTCSGGYLSHGFGLRRGWKSFVLDNNLNRDDECVFVLTKLPGNKILKSIALDVKIFRVIEASKCLMKQEGNGECNSVT</sequence>
<keyword evidence="8" id="KW-1185">Reference proteome</keyword>
<dbReference type="AlphaFoldDB" id="A0A9Q0K344"/>
<dbReference type="Proteomes" id="UP001141806">
    <property type="component" value="Unassembled WGS sequence"/>
</dbReference>
<evidence type="ECO:0000256" key="1">
    <source>
        <dbReference type="ARBA" id="ARBA00004123"/>
    </source>
</evidence>
<keyword evidence="3" id="KW-0238">DNA-binding</keyword>
<name>A0A9Q0K344_9MAGN</name>
<dbReference type="GO" id="GO:0005634">
    <property type="term" value="C:nucleus"/>
    <property type="evidence" value="ECO:0007669"/>
    <property type="project" value="UniProtKB-SubCell"/>
</dbReference>
<gene>
    <name evidence="7" type="ORF">NE237_021007</name>
</gene>
<dbReference type="OrthoDB" id="590488at2759"/>
<dbReference type="SUPFAM" id="SSF101936">
    <property type="entry name" value="DNA-binding pseudobarrel domain"/>
    <property type="match status" value="2"/>
</dbReference>
<feature type="domain" description="TF-B3" evidence="6">
    <location>
        <begin position="213"/>
        <end position="317"/>
    </location>
</feature>
<dbReference type="Gene3D" id="2.40.330.10">
    <property type="entry name" value="DNA-binding pseudobarrel domain"/>
    <property type="match status" value="2"/>
</dbReference>
<dbReference type="GO" id="GO:0003677">
    <property type="term" value="F:DNA binding"/>
    <property type="evidence" value="ECO:0007669"/>
    <property type="project" value="UniProtKB-KW"/>
</dbReference>
<dbReference type="SMART" id="SM01019">
    <property type="entry name" value="B3"/>
    <property type="match status" value="2"/>
</dbReference>
<dbReference type="InterPro" id="IPR044837">
    <property type="entry name" value="REM16-like"/>
</dbReference>
<feature type="domain" description="TF-B3" evidence="6">
    <location>
        <begin position="24"/>
        <end position="117"/>
    </location>
</feature>
<dbReference type="PANTHER" id="PTHR31391:SF157">
    <property type="entry name" value="B3 DOMAIN-CONTAINING PROTEIN REM16"/>
    <property type="match status" value="1"/>
</dbReference>
<evidence type="ECO:0000259" key="6">
    <source>
        <dbReference type="PROSITE" id="PS50863"/>
    </source>
</evidence>
<reference evidence="7" key="1">
    <citation type="journal article" date="2023" name="Plant J.">
        <title>The genome of the king protea, Protea cynaroides.</title>
        <authorList>
            <person name="Chang J."/>
            <person name="Duong T.A."/>
            <person name="Schoeman C."/>
            <person name="Ma X."/>
            <person name="Roodt D."/>
            <person name="Barker N."/>
            <person name="Li Z."/>
            <person name="Van de Peer Y."/>
            <person name="Mizrachi E."/>
        </authorList>
    </citation>
    <scope>NUCLEOTIDE SEQUENCE</scope>
    <source>
        <tissue evidence="7">Young leaves</tissue>
    </source>
</reference>
<evidence type="ECO:0000313" key="7">
    <source>
        <dbReference type="EMBL" id="KAJ4961097.1"/>
    </source>
</evidence>
<keyword evidence="5" id="KW-0539">Nucleus</keyword>
<dbReference type="Pfam" id="PF02362">
    <property type="entry name" value="B3"/>
    <property type="match status" value="2"/>
</dbReference>
<dbReference type="InterPro" id="IPR015300">
    <property type="entry name" value="DNA-bd_pseudobarrel_sf"/>
</dbReference>
<dbReference type="PANTHER" id="PTHR31391">
    <property type="entry name" value="B3 DOMAIN-CONTAINING PROTEIN OS11G0197600-RELATED"/>
    <property type="match status" value="1"/>
</dbReference>
<proteinExistence type="predicted"/>
<evidence type="ECO:0000256" key="5">
    <source>
        <dbReference type="ARBA" id="ARBA00023242"/>
    </source>
</evidence>
<dbReference type="EMBL" id="JAMYWD010000009">
    <property type="protein sequence ID" value="KAJ4961097.1"/>
    <property type="molecule type" value="Genomic_DNA"/>
</dbReference>
<keyword evidence="4" id="KW-0804">Transcription</keyword>
<dbReference type="CDD" id="cd10017">
    <property type="entry name" value="B3_DNA"/>
    <property type="match status" value="2"/>
</dbReference>
<dbReference type="InterPro" id="IPR003340">
    <property type="entry name" value="B3_DNA-bd"/>
</dbReference>
<protein>
    <recommendedName>
        <fullName evidence="6">TF-B3 domain-containing protein</fullName>
    </recommendedName>
</protein>
<comment type="subcellular location">
    <subcellularLocation>
        <location evidence="1">Nucleus</location>
    </subcellularLocation>
</comment>
<evidence type="ECO:0000256" key="4">
    <source>
        <dbReference type="ARBA" id="ARBA00023163"/>
    </source>
</evidence>
<organism evidence="7 8">
    <name type="scientific">Protea cynaroides</name>
    <dbReference type="NCBI Taxonomy" id="273540"/>
    <lineage>
        <taxon>Eukaryota</taxon>
        <taxon>Viridiplantae</taxon>
        <taxon>Streptophyta</taxon>
        <taxon>Embryophyta</taxon>
        <taxon>Tracheophyta</taxon>
        <taxon>Spermatophyta</taxon>
        <taxon>Magnoliopsida</taxon>
        <taxon>Proteales</taxon>
        <taxon>Proteaceae</taxon>
        <taxon>Protea</taxon>
    </lineage>
</organism>
<evidence type="ECO:0000256" key="2">
    <source>
        <dbReference type="ARBA" id="ARBA00023015"/>
    </source>
</evidence>